<comment type="similarity">
    <text evidence="5">Belongs to the HIPP family.</text>
</comment>
<evidence type="ECO:0000259" key="7">
    <source>
        <dbReference type="PROSITE" id="PS50846"/>
    </source>
</evidence>
<protein>
    <recommendedName>
        <fullName evidence="7">HMA domain-containing protein</fullName>
    </recommendedName>
</protein>
<reference evidence="8 9" key="1">
    <citation type="submission" date="2022-03" db="EMBL/GenBank/DDBJ databases">
        <authorList>
            <person name="Nunn A."/>
            <person name="Chopra R."/>
            <person name="Nunn A."/>
            <person name="Contreras Garrido A."/>
        </authorList>
    </citation>
    <scope>NUCLEOTIDE SEQUENCE [LARGE SCALE GENOMIC DNA]</scope>
</reference>
<evidence type="ECO:0000313" key="9">
    <source>
        <dbReference type="Proteomes" id="UP000836841"/>
    </source>
</evidence>
<evidence type="ECO:0000256" key="3">
    <source>
        <dbReference type="ARBA" id="ARBA00023288"/>
    </source>
</evidence>
<feature type="compositionally biased region" description="Low complexity" evidence="6">
    <location>
        <begin position="245"/>
        <end position="256"/>
    </location>
</feature>
<keyword evidence="2" id="KW-0479">Metal-binding</keyword>
<accession>A0AAU9SPU9</accession>
<feature type="compositionally biased region" description="Basic and acidic residues" evidence="6">
    <location>
        <begin position="257"/>
        <end position="268"/>
    </location>
</feature>
<dbReference type="PANTHER" id="PTHR46195:SF15">
    <property type="entry name" value="HEAVY METAL TRANSPORT_DETOXIFICATION SUPERFAMILY PROTEIN"/>
    <property type="match status" value="1"/>
</dbReference>
<keyword evidence="3" id="KW-0449">Lipoprotein</keyword>
<feature type="compositionally biased region" description="Basic and acidic residues" evidence="6">
    <location>
        <begin position="210"/>
        <end position="239"/>
    </location>
</feature>
<keyword evidence="1" id="KW-0488">Methylation</keyword>
<dbReference type="CDD" id="cd00371">
    <property type="entry name" value="HMA"/>
    <property type="match status" value="2"/>
</dbReference>
<evidence type="ECO:0000256" key="6">
    <source>
        <dbReference type="SAM" id="MobiDB-lite"/>
    </source>
</evidence>
<keyword evidence="4" id="KW-0636">Prenylation</keyword>
<dbReference type="PANTHER" id="PTHR46195">
    <property type="entry name" value="HEAVY METAL-ASSOCIATED ISOPRENYLATED PLANT PROTEIN 7"/>
    <property type="match status" value="1"/>
</dbReference>
<evidence type="ECO:0000256" key="4">
    <source>
        <dbReference type="ARBA" id="ARBA00023289"/>
    </source>
</evidence>
<organism evidence="8 9">
    <name type="scientific">Thlaspi arvense</name>
    <name type="common">Field penny-cress</name>
    <dbReference type="NCBI Taxonomy" id="13288"/>
    <lineage>
        <taxon>Eukaryota</taxon>
        <taxon>Viridiplantae</taxon>
        <taxon>Streptophyta</taxon>
        <taxon>Embryophyta</taxon>
        <taxon>Tracheophyta</taxon>
        <taxon>Spermatophyta</taxon>
        <taxon>Magnoliopsida</taxon>
        <taxon>eudicotyledons</taxon>
        <taxon>Gunneridae</taxon>
        <taxon>Pentapetalae</taxon>
        <taxon>rosids</taxon>
        <taxon>malvids</taxon>
        <taxon>Brassicales</taxon>
        <taxon>Brassicaceae</taxon>
        <taxon>Thlaspideae</taxon>
        <taxon>Thlaspi</taxon>
    </lineage>
</organism>
<feature type="region of interest" description="Disordered" evidence="6">
    <location>
        <begin position="1"/>
        <end position="35"/>
    </location>
</feature>
<gene>
    <name evidence="8" type="ORF">TAV2_LOCUS21764</name>
</gene>
<dbReference type="GO" id="GO:0046872">
    <property type="term" value="F:metal ion binding"/>
    <property type="evidence" value="ECO:0007669"/>
    <property type="project" value="UniProtKB-KW"/>
</dbReference>
<feature type="domain" description="HMA" evidence="7">
    <location>
        <begin position="135"/>
        <end position="199"/>
    </location>
</feature>
<name>A0AAU9SPU9_THLAR</name>
<dbReference type="SUPFAM" id="SSF55008">
    <property type="entry name" value="HMA, heavy metal-associated domain"/>
    <property type="match status" value="2"/>
</dbReference>
<dbReference type="Pfam" id="PF00403">
    <property type="entry name" value="HMA"/>
    <property type="match status" value="2"/>
</dbReference>
<dbReference type="EMBL" id="OU466862">
    <property type="protein sequence ID" value="CAH2070499.1"/>
    <property type="molecule type" value="Genomic_DNA"/>
</dbReference>
<dbReference type="Proteomes" id="UP000836841">
    <property type="component" value="Chromosome 6"/>
</dbReference>
<evidence type="ECO:0000256" key="1">
    <source>
        <dbReference type="ARBA" id="ARBA00022481"/>
    </source>
</evidence>
<dbReference type="PROSITE" id="PS50846">
    <property type="entry name" value="HMA_2"/>
    <property type="match status" value="2"/>
</dbReference>
<dbReference type="InterPro" id="IPR006121">
    <property type="entry name" value="HMA_dom"/>
</dbReference>
<feature type="region of interest" description="Disordered" evidence="6">
    <location>
        <begin position="200"/>
        <end position="270"/>
    </location>
</feature>
<proteinExistence type="inferred from homology"/>
<keyword evidence="9" id="KW-1185">Reference proteome</keyword>
<evidence type="ECO:0000313" key="8">
    <source>
        <dbReference type="EMBL" id="CAH2070499.1"/>
    </source>
</evidence>
<dbReference type="Gene3D" id="3.30.70.100">
    <property type="match status" value="2"/>
</dbReference>
<evidence type="ECO:0000256" key="2">
    <source>
        <dbReference type="ARBA" id="ARBA00022723"/>
    </source>
</evidence>
<dbReference type="InterPro" id="IPR044577">
    <property type="entry name" value="HIPP4/7/8/17/18/19"/>
</dbReference>
<feature type="domain" description="HMA" evidence="7">
    <location>
        <begin position="36"/>
        <end position="100"/>
    </location>
</feature>
<dbReference type="AlphaFoldDB" id="A0AAU9SPU9"/>
<sequence>EDKKKSEEKMEEKKDEEPQVKSEDKKEEEKEKKKEPQEIVLKIFMHCEGCAKKIHRCLKGFEGVEDVTTDCKTSKVVVKGEKADPLKVLQRLQRKSHRQVELLSPISEPKAVSDEAVKKEKEIEKPKAQEKKEEVVTVVLRVHMHCEACAMEIQKRIMRMKGVESVEPDFKASQVSVKGVFAPEKLVEFLYKKIGKHAAVIKQDPPPKPPGKEKETKDKDEKKKEEEQSKEGKGAKEDGDGGGAKPAAEGGSAAVEEGNKPVDLKKNEYQYQPPRYPVEMFAYPPQIFSDENPNACTMM</sequence>
<feature type="non-terminal residue" evidence="8">
    <location>
        <position position="299"/>
    </location>
</feature>
<evidence type="ECO:0000256" key="5">
    <source>
        <dbReference type="ARBA" id="ARBA00024045"/>
    </source>
</evidence>
<dbReference type="InterPro" id="IPR036163">
    <property type="entry name" value="HMA_dom_sf"/>
</dbReference>